<dbReference type="RefSeq" id="WP_189746338.1">
    <property type="nucleotide sequence ID" value="NZ_BMRL01000021.1"/>
</dbReference>
<gene>
    <name evidence="1" type="ORF">Snoj_25640</name>
</gene>
<evidence type="ECO:0000313" key="2">
    <source>
        <dbReference type="Proteomes" id="UP000613974"/>
    </source>
</evidence>
<name>A0ABQ3SKH6_9ACTN</name>
<organism evidence="1 2">
    <name type="scientific">Streptomyces nojiriensis</name>
    <dbReference type="NCBI Taxonomy" id="66374"/>
    <lineage>
        <taxon>Bacteria</taxon>
        <taxon>Bacillati</taxon>
        <taxon>Actinomycetota</taxon>
        <taxon>Actinomycetes</taxon>
        <taxon>Kitasatosporales</taxon>
        <taxon>Streptomycetaceae</taxon>
        <taxon>Streptomyces</taxon>
    </lineage>
</organism>
<dbReference type="Proteomes" id="UP000613974">
    <property type="component" value="Unassembled WGS sequence"/>
</dbReference>
<evidence type="ECO:0000313" key="1">
    <source>
        <dbReference type="EMBL" id="GHI68646.1"/>
    </source>
</evidence>
<dbReference type="GeneID" id="95594921"/>
<proteinExistence type="predicted"/>
<dbReference type="EMBL" id="BNEC01000003">
    <property type="protein sequence ID" value="GHI68646.1"/>
    <property type="molecule type" value="Genomic_DNA"/>
</dbReference>
<reference evidence="2" key="1">
    <citation type="submission" date="2023-07" db="EMBL/GenBank/DDBJ databases">
        <title>Whole genome shotgun sequence of Streptomyces nojiriensis NBRC 13794.</title>
        <authorList>
            <person name="Komaki H."/>
            <person name="Tamura T."/>
        </authorList>
    </citation>
    <scope>NUCLEOTIDE SEQUENCE [LARGE SCALE GENOMIC DNA]</scope>
    <source>
        <strain evidence="2">NBRC 13794</strain>
    </source>
</reference>
<comment type="caution">
    <text evidence="1">The sequence shown here is derived from an EMBL/GenBank/DDBJ whole genome shotgun (WGS) entry which is preliminary data.</text>
</comment>
<sequence length="110" mass="11401">MPHRLTVTAGFATAAALAAHSAEGSPIGMIHPLPRGSSITLQQAWQQTYAELAQAPAGAGTTALRRRLIALSGTLCTHPHLATPAAWRTGSVELRRATHTSVSADREGAA</sequence>
<keyword evidence="2" id="KW-1185">Reference proteome</keyword>
<protein>
    <submittedName>
        <fullName evidence="1">Uncharacterized protein</fullName>
    </submittedName>
</protein>
<accession>A0ABQ3SKH6</accession>